<keyword evidence="3 6" id="KW-0812">Transmembrane</keyword>
<evidence type="ECO:0000256" key="2">
    <source>
        <dbReference type="ARBA" id="ARBA00006143"/>
    </source>
</evidence>
<organism evidence="8 9">
    <name type="scientific">Nocardioides flavus</name>
    <name type="common">ex Wang et al. 2016</name>
    <dbReference type="NCBI Taxonomy" id="2058780"/>
    <lineage>
        <taxon>Bacteria</taxon>
        <taxon>Bacillati</taxon>
        <taxon>Actinomycetota</taxon>
        <taxon>Actinomycetes</taxon>
        <taxon>Propionibacteriales</taxon>
        <taxon>Nocardioidaceae</taxon>
        <taxon>Nocardioides</taxon>
    </lineage>
</organism>
<accession>A0ABQ3HRB4</accession>
<evidence type="ECO:0000313" key="8">
    <source>
        <dbReference type="EMBL" id="GHE19177.1"/>
    </source>
</evidence>
<protein>
    <recommendedName>
        <fullName evidence="7">Cytochrome C biogenesis protein transmembrane domain-containing protein</fullName>
    </recommendedName>
</protein>
<proteinExistence type="inferred from homology"/>
<feature type="transmembrane region" description="Helical" evidence="6">
    <location>
        <begin position="45"/>
        <end position="68"/>
    </location>
</feature>
<sequence length="267" mass="27066">MVAGLVSFASPCCLPLVPGYLAYVSGASGADVAAGSGRQGRSLTIIGSVMFVLGFSAVFTSYGTLFGAAGSTLIQYQDAIVRALGVVTIMLGLVFAGVLGFIPGTARTFRLGYQPQVGIAGAPLLGVMFGIGWTPCIGPTLAAVLSLATTSGTAGRGALLSFAYSLGLGVPFVLAAFGVSHVFRAFAFARRHAAVVTRGGRCALGPARDLAGDRSVGRLVGQDEHSHRHLASPAVNAPGCAGCTGPEMSLARVVERRRGGAHDRPGC</sequence>
<dbReference type="PANTHER" id="PTHR31272:SF4">
    <property type="entry name" value="CYTOCHROME C-TYPE BIOGENESIS PROTEIN HI_1454-RELATED"/>
    <property type="match status" value="1"/>
</dbReference>
<keyword evidence="4 6" id="KW-1133">Transmembrane helix</keyword>
<evidence type="ECO:0000256" key="4">
    <source>
        <dbReference type="ARBA" id="ARBA00022989"/>
    </source>
</evidence>
<evidence type="ECO:0000256" key="5">
    <source>
        <dbReference type="ARBA" id="ARBA00023136"/>
    </source>
</evidence>
<dbReference type="EMBL" id="BNAD01000019">
    <property type="protein sequence ID" value="GHE19177.1"/>
    <property type="molecule type" value="Genomic_DNA"/>
</dbReference>
<comment type="caution">
    <text evidence="8">The sequence shown here is derived from an EMBL/GenBank/DDBJ whole genome shotgun (WGS) entry which is preliminary data.</text>
</comment>
<keyword evidence="9" id="KW-1185">Reference proteome</keyword>
<feature type="transmembrane region" description="Helical" evidence="6">
    <location>
        <begin position="159"/>
        <end position="183"/>
    </location>
</feature>
<dbReference type="PANTHER" id="PTHR31272">
    <property type="entry name" value="CYTOCHROME C-TYPE BIOGENESIS PROTEIN HI_1454-RELATED"/>
    <property type="match status" value="1"/>
</dbReference>
<evidence type="ECO:0000259" key="7">
    <source>
        <dbReference type="Pfam" id="PF02683"/>
    </source>
</evidence>
<dbReference type="Proteomes" id="UP000597341">
    <property type="component" value="Unassembled WGS sequence"/>
</dbReference>
<evidence type="ECO:0000256" key="3">
    <source>
        <dbReference type="ARBA" id="ARBA00022692"/>
    </source>
</evidence>
<evidence type="ECO:0000256" key="6">
    <source>
        <dbReference type="SAM" id="Phobius"/>
    </source>
</evidence>
<name>A0ABQ3HRB4_9ACTN</name>
<dbReference type="InterPro" id="IPR003834">
    <property type="entry name" value="Cyt_c_assmbl_TM_dom"/>
</dbReference>
<gene>
    <name evidence="8" type="ORF">GCM10011376_37870</name>
</gene>
<feature type="transmembrane region" description="Helical" evidence="6">
    <location>
        <begin position="122"/>
        <end position="147"/>
    </location>
</feature>
<reference evidence="9" key="1">
    <citation type="journal article" date="2019" name="Int. J. Syst. Evol. Microbiol.">
        <title>The Global Catalogue of Microorganisms (GCM) 10K type strain sequencing project: providing services to taxonomists for standard genome sequencing and annotation.</title>
        <authorList>
            <consortium name="The Broad Institute Genomics Platform"/>
            <consortium name="The Broad Institute Genome Sequencing Center for Infectious Disease"/>
            <person name="Wu L."/>
            <person name="Ma J."/>
        </authorList>
    </citation>
    <scope>NUCLEOTIDE SEQUENCE [LARGE SCALE GENOMIC DNA]</scope>
    <source>
        <strain evidence="9">CGMCC 1.12791</strain>
    </source>
</reference>
<evidence type="ECO:0000313" key="9">
    <source>
        <dbReference type="Proteomes" id="UP000597341"/>
    </source>
</evidence>
<comment type="subcellular location">
    <subcellularLocation>
        <location evidence="1">Membrane</location>
        <topology evidence="1">Multi-pass membrane protein</topology>
    </subcellularLocation>
</comment>
<evidence type="ECO:0000256" key="1">
    <source>
        <dbReference type="ARBA" id="ARBA00004141"/>
    </source>
</evidence>
<dbReference type="Pfam" id="PF02683">
    <property type="entry name" value="DsbD_TM"/>
    <property type="match status" value="1"/>
</dbReference>
<keyword evidence="5 6" id="KW-0472">Membrane</keyword>
<feature type="transmembrane region" description="Helical" evidence="6">
    <location>
        <begin position="80"/>
        <end position="102"/>
    </location>
</feature>
<comment type="similarity">
    <text evidence="2">Belongs to the DsbD family.</text>
</comment>
<feature type="domain" description="Cytochrome C biogenesis protein transmembrane" evidence="7">
    <location>
        <begin position="2"/>
        <end position="181"/>
    </location>
</feature>
<dbReference type="InterPro" id="IPR051790">
    <property type="entry name" value="Cytochrome_c-biogenesis_DsbD"/>
</dbReference>